<dbReference type="Proteomes" id="UP000539075">
    <property type="component" value="Unassembled WGS sequence"/>
</dbReference>
<comment type="caution">
    <text evidence="2">The sequence shown here is derived from an EMBL/GenBank/DDBJ whole genome shotgun (WGS) entry which is preliminary data.</text>
</comment>
<protein>
    <recommendedName>
        <fullName evidence="4">DUF116 domain-containing protein</fullName>
    </recommendedName>
</protein>
<name>A0A7W8FFK2_9BACT</name>
<evidence type="ECO:0000256" key="1">
    <source>
        <dbReference type="SAM" id="Phobius"/>
    </source>
</evidence>
<proteinExistence type="predicted"/>
<evidence type="ECO:0008006" key="4">
    <source>
        <dbReference type="Google" id="ProtNLM"/>
    </source>
</evidence>
<keyword evidence="3" id="KW-1185">Reference proteome</keyword>
<keyword evidence="1" id="KW-1133">Transmembrane helix</keyword>
<gene>
    <name evidence="2" type="ORF">HNQ38_002126</name>
</gene>
<reference evidence="2 3" key="1">
    <citation type="submission" date="2020-08" db="EMBL/GenBank/DDBJ databases">
        <title>Genomic Encyclopedia of Type Strains, Phase IV (KMG-IV): sequencing the most valuable type-strain genomes for metagenomic binning, comparative biology and taxonomic classification.</title>
        <authorList>
            <person name="Goeker M."/>
        </authorList>
    </citation>
    <scope>NUCLEOTIDE SEQUENCE [LARGE SCALE GENOMIC DNA]</scope>
    <source>
        <strain evidence="2 3">DSM 11275</strain>
    </source>
</reference>
<dbReference type="InterPro" id="IPR002829">
    <property type="entry name" value="DUF116"/>
</dbReference>
<evidence type="ECO:0000313" key="3">
    <source>
        <dbReference type="Proteomes" id="UP000539075"/>
    </source>
</evidence>
<feature type="transmembrane region" description="Helical" evidence="1">
    <location>
        <begin position="58"/>
        <end position="83"/>
    </location>
</feature>
<keyword evidence="1" id="KW-0472">Membrane</keyword>
<dbReference type="PANTHER" id="PTHR43801">
    <property type="entry name" value="NUCLEOTIDE-BINDING PROTEIN-RELATED"/>
    <property type="match status" value="1"/>
</dbReference>
<evidence type="ECO:0000313" key="2">
    <source>
        <dbReference type="EMBL" id="MBB5144018.1"/>
    </source>
</evidence>
<keyword evidence="1" id="KW-0812">Transmembrane</keyword>
<dbReference type="RefSeq" id="WP_183720207.1">
    <property type="nucleotide sequence ID" value="NZ_JACHGO010000006.1"/>
</dbReference>
<dbReference type="AlphaFoldDB" id="A0A7W8FFK2"/>
<dbReference type="PANTHER" id="PTHR43801:SF1">
    <property type="entry name" value="POLYPRENYL SYNTHETASE"/>
    <property type="match status" value="1"/>
</dbReference>
<dbReference type="Pfam" id="PF01976">
    <property type="entry name" value="DUF116"/>
    <property type="match status" value="1"/>
</dbReference>
<accession>A0A7W8FFK2</accession>
<organism evidence="2 3">
    <name type="scientific">Desulfovibrio intestinalis</name>
    <dbReference type="NCBI Taxonomy" id="58621"/>
    <lineage>
        <taxon>Bacteria</taxon>
        <taxon>Pseudomonadati</taxon>
        <taxon>Thermodesulfobacteriota</taxon>
        <taxon>Desulfovibrionia</taxon>
        <taxon>Desulfovibrionales</taxon>
        <taxon>Desulfovibrionaceae</taxon>
        <taxon>Desulfovibrio</taxon>
    </lineage>
</organism>
<dbReference type="EMBL" id="JACHGO010000006">
    <property type="protein sequence ID" value="MBB5144018.1"/>
    <property type="molecule type" value="Genomic_DNA"/>
</dbReference>
<sequence length="291" mass="32429">MKLRKSPFSLPPEQYGGARKRIFIGLMLASCLVLCLGLTVFLILPWSDALNGVVWLEHLSMVVGLACIAALMWLCLMLVFHIYTGKALPGARSVRHVTIRLFFPLMELLAKFVGIDRSKVRRSFIKVNNEMVLSRRKVVQPHQLLLLLPHCVQRSSCPHRLVHNADHCQRCGQCPVGALLDLRDKYCIKFAIATGGTIARRIVVQSRPSCIIAVACERDLTSGIQDSYPLPVFGVLNMRPNGPCLDTLVPMDALEDVIQLFLGMIESLPVRHASLEKMSDITGHKDEKGRA</sequence>
<feature type="transmembrane region" description="Helical" evidence="1">
    <location>
        <begin position="21"/>
        <end position="46"/>
    </location>
</feature>